<evidence type="ECO:0000256" key="1">
    <source>
        <dbReference type="SAM" id="MobiDB-lite"/>
    </source>
</evidence>
<organism evidence="2 3">
    <name type="scientific">Dietzia maris</name>
    <dbReference type="NCBI Taxonomy" id="37915"/>
    <lineage>
        <taxon>Bacteria</taxon>
        <taxon>Bacillati</taxon>
        <taxon>Actinomycetota</taxon>
        <taxon>Actinomycetes</taxon>
        <taxon>Mycobacteriales</taxon>
        <taxon>Dietziaceae</taxon>
        <taxon>Dietzia</taxon>
    </lineage>
</organism>
<dbReference type="RefSeq" id="WP_269501751.1">
    <property type="nucleotide sequence ID" value="NZ_JAPWIO010000002.1"/>
</dbReference>
<protein>
    <submittedName>
        <fullName evidence="2">Uncharacterized protein</fullName>
    </submittedName>
</protein>
<feature type="region of interest" description="Disordered" evidence="1">
    <location>
        <begin position="44"/>
        <end position="65"/>
    </location>
</feature>
<keyword evidence="3" id="KW-1185">Reference proteome</keyword>
<accession>A0ABT8H377</accession>
<dbReference type="Proteomes" id="UP001172702">
    <property type="component" value="Unassembled WGS sequence"/>
</dbReference>
<reference evidence="2 3" key="1">
    <citation type="submission" date="2023-07" db="EMBL/GenBank/DDBJ databases">
        <title>Strategy for survival of the halotoleranting strain Dietzia MX2 from the Yakshinskoe mineral salts deposit.</title>
        <authorList>
            <person name="Kharitonova M.A."/>
            <person name="Kupriyanova-Ashina F.G."/>
            <person name="Shakirov T.R."/>
            <person name="Vafina M.S."/>
            <person name="Ilinskaya O.N."/>
        </authorList>
    </citation>
    <scope>NUCLEOTIDE SEQUENCE [LARGE SCALE GENOMIC DNA]</scope>
    <source>
        <strain evidence="2 3">MX2</strain>
    </source>
</reference>
<gene>
    <name evidence="2" type="ORF">QYF62_12735</name>
</gene>
<sequence>MFGTAADKAIAAGITVTDATSEHAAAEAWLEGLRLQLDAAASGLIPADENGNTPIQFGPPREDQP</sequence>
<evidence type="ECO:0000313" key="3">
    <source>
        <dbReference type="Proteomes" id="UP001172702"/>
    </source>
</evidence>
<evidence type="ECO:0000313" key="2">
    <source>
        <dbReference type="EMBL" id="MDN4506922.1"/>
    </source>
</evidence>
<proteinExistence type="predicted"/>
<name>A0ABT8H377_9ACTN</name>
<dbReference type="EMBL" id="JAUHTB010000016">
    <property type="protein sequence ID" value="MDN4506922.1"/>
    <property type="molecule type" value="Genomic_DNA"/>
</dbReference>
<comment type="caution">
    <text evidence="2">The sequence shown here is derived from an EMBL/GenBank/DDBJ whole genome shotgun (WGS) entry which is preliminary data.</text>
</comment>